<dbReference type="AlphaFoldDB" id="A0A8K1D3V7"/>
<dbReference type="InterPro" id="IPR006133">
    <property type="entry name" value="DNA-dir_DNA_pol_B_exonuc"/>
</dbReference>
<dbReference type="InterPro" id="IPR012337">
    <property type="entry name" value="RNaseH-like_sf"/>
</dbReference>
<dbReference type="Proteomes" id="UP000796761">
    <property type="component" value="Unassembled WGS sequence"/>
</dbReference>
<protein>
    <recommendedName>
        <fullName evidence="2">DNA-directed DNA polymerase family B exonuclease domain-containing protein</fullName>
    </recommendedName>
</protein>
<proteinExistence type="predicted"/>
<gene>
    <name evidence="3" type="ORF">HGM15179_021752</name>
</gene>
<dbReference type="GO" id="GO:0003676">
    <property type="term" value="F:nucleic acid binding"/>
    <property type="evidence" value="ECO:0007669"/>
    <property type="project" value="InterPro"/>
</dbReference>
<accession>A0A8K1D3V7</accession>
<feature type="region of interest" description="Disordered" evidence="1">
    <location>
        <begin position="136"/>
        <end position="199"/>
    </location>
</feature>
<comment type="caution">
    <text evidence="3">The sequence shown here is derived from an EMBL/GenBank/DDBJ whole genome shotgun (WGS) entry which is preliminary data.</text>
</comment>
<name>A0A8K1D3V7_9PASS</name>
<reference evidence="3" key="1">
    <citation type="submission" date="2019-04" db="EMBL/GenBank/DDBJ databases">
        <title>Genome assembly of Zosterops borbonicus 15179.</title>
        <authorList>
            <person name="Leroy T."/>
            <person name="Anselmetti Y."/>
            <person name="Tilak M.-K."/>
            <person name="Nabholz B."/>
        </authorList>
    </citation>
    <scope>NUCLEOTIDE SEQUENCE</scope>
    <source>
        <strain evidence="3">HGM_15179</strain>
        <tissue evidence="3">Muscle</tissue>
    </source>
</reference>
<evidence type="ECO:0000256" key="1">
    <source>
        <dbReference type="SAM" id="MobiDB-lite"/>
    </source>
</evidence>
<feature type="compositionally biased region" description="Pro residues" evidence="1">
    <location>
        <begin position="189"/>
        <end position="199"/>
    </location>
</feature>
<feature type="compositionally biased region" description="Polar residues" evidence="1">
    <location>
        <begin position="171"/>
        <end position="188"/>
    </location>
</feature>
<sequence length="199" mass="22351">SWAEFVRIVDPDVITGYNIHNFDLPYLIQRAQFALALDRSLGYDESGNCLGEIQTRNLKPPQELHWELPPQVSGVLPQARQQFQALAEGLQLHVVSIEDPPGPPGTPEEPQELLPLALELALVRVREKPKIHPWDTPKFPKFTPNPSGMRPVPTRLFLEGPKTHLRPPNSIIETPNSILETPKPQNFPQIPPETPPKST</sequence>
<evidence type="ECO:0000259" key="2">
    <source>
        <dbReference type="Pfam" id="PF03104"/>
    </source>
</evidence>
<feature type="domain" description="DNA-directed DNA polymerase family B exonuclease" evidence="2">
    <location>
        <begin position="2"/>
        <end position="32"/>
    </location>
</feature>
<keyword evidence="4" id="KW-1185">Reference proteome</keyword>
<organism evidence="3 4">
    <name type="scientific">Zosterops borbonicus</name>
    <dbReference type="NCBI Taxonomy" id="364589"/>
    <lineage>
        <taxon>Eukaryota</taxon>
        <taxon>Metazoa</taxon>
        <taxon>Chordata</taxon>
        <taxon>Craniata</taxon>
        <taxon>Vertebrata</taxon>
        <taxon>Euteleostomi</taxon>
        <taxon>Archelosauria</taxon>
        <taxon>Archosauria</taxon>
        <taxon>Dinosauria</taxon>
        <taxon>Saurischia</taxon>
        <taxon>Theropoda</taxon>
        <taxon>Coelurosauria</taxon>
        <taxon>Aves</taxon>
        <taxon>Neognathae</taxon>
        <taxon>Neoaves</taxon>
        <taxon>Telluraves</taxon>
        <taxon>Australaves</taxon>
        <taxon>Passeriformes</taxon>
        <taxon>Sylvioidea</taxon>
        <taxon>Zosteropidae</taxon>
        <taxon>Zosterops</taxon>
    </lineage>
</organism>
<dbReference type="Gene3D" id="3.30.420.10">
    <property type="entry name" value="Ribonuclease H-like superfamily/Ribonuclease H"/>
    <property type="match status" value="1"/>
</dbReference>
<evidence type="ECO:0000313" key="3">
    <source>
        <dbReference type="EMBL" id="TRZ05354.1"/>
    </source>
</evidence>
<dbReference type="SUPFAM" id="SSF53098">
    <property type="entry name" value="Ribonuclease H-like"/>
    <property type="match status" value="1"/>
</dbReference>
<feature type="non-terminal residue" evidence="3">
    <location>
        <position position="1"/>
    </location>
</feature>
<dbReference type="InterPro" id="IPR036397">
    <property type="entry name" value="RNaseH_sf"/>
</dbReference>
<dbReference type="OrthoDB" id="9217853at2759"/>
<dbReference type="Pfam" id="PF03104">
    <property type="entry name" value="DNA_pol_B_exo1"/>
    <property type="match status" value="1"/>
</dbReference>
<evidence type="ECO:0000313" key="4">
    <source>
        <dbReference type="Proteomes" id="UP000796761"/>
    </source>
</evidence>
<dbReference type="EMBL" id="SWJQ01004704">
    <property type="protein sequence ID" value="TRZ05354.1"/>
    <property type="molecule type" value="Genomic_DNA"/>
</dbReference>